<dbReference type="NCBIfam" id="NF033625">
    <property type="entry name" value="HpxZ"/>
    <property type="match status" value="1"/>
</dbReference>
<dbReference type="Gene3D" id="3.10.450.50">
    <property type="match status" value="1"/>
</dbReference>
<dbReference type="Pfam" id="PF11533">
    <property type="entry name" value="AtzH-like"/>
    <property type="match status" value="1"/>
</dbReference>
<organism evidence="1 2">
    <name type="scientific">Pegethrix bostrychoides GSE-TBD4-15B</name>
    <dbReference type="NCBI Taxonomy" id="2839662"/>
    <lineage>
        <taxon>Bacteria</taxon>
        <taxon>Bacillati</taxon>
        <taxon>Cyanobacteriota</taxon>
        <taxon>Cyanophyceae</taxon>
        <taxon>Oculatellales</taxon>
        <taxon>Oculatellaceae</taxon>
        <taxon>Pegethrix</taxon>
    </lineage>
</organism>
<dbReference type="AlphaFoldDB" id="A0A951P7N2"/>
<dbReference type="Proteomes" id="UP000707356">
    <property type="component" value="Unassembled WGS sequence"/>
</dbReference>
<evidence type="ECO:0000313" key="2">
    <source>
        <dbReference type="Proteomes" id="UP000707356"/>
    </source>
</evidence>
<dbReference type="EMBL" id="JAHHHV010000015">
    <property type="protein sequence ID" value="MBW4464528.1"/>
    <property type="molecule type" value="Genomic_DNA"/>
</dbReference>
<evidence type="ECO:0000313" key="1">
    <source>
        <dbReference type="EMBL" id="MBW4464528.1"/>
    </source>
</evidence>
<dbReference type="SUPFAM" id="SSF54427">
    <property type="entry name" value="NTF2-like"/>
    <property type="match status" value="1"/>
</dbReference>
<name>A0A951P7N2_9CYAN</name>
<reference evidence="1" key="2">
    <citation type="journal article" date="2022" name="Microbiol. Resour. Announc.">
        <title>Metagenome Sequencing to Explore Phylogenomics of Terrestrial Cyanobacteria.</title>
        <authorList>
            <person name="Ward R.D."/>
            <person name="Stajich J.E."/>
            <person name="Johansen J.R."/>
            <person name="Huntemann M."/>
            <person name="Clum A."/>
            <person name="Foster B."/>
            <person name="Foster B."/>
            <person name="Roux S."/>
            <person name="Palaniappan K."/>
            <person name="Varghese N."/>
            <person name="Mukherjee S."/>
            <person name="Reddy T.B.K."/>
            <person name="Daum C."/>
            <person name="Copeland A."/>
            <person name="Chen I.A."/>
            <person name="Ivanova N.N."/>
            <person name="Kyrpides N.C."/>
            <person name="Shapiro N."/>
            <person name="Eloe-Fadrosh E.A."/>
            <person name="Pietrasiak N."/>
        </authorList>
    </citation>
    <scope>NUCLEOTIDE SEQUENCE</scope>
    <source>
        <strain evidence="1">GSE-TBD4-15B</strain>
    </source>
</reference>
<dbReference type="InterPro" id="IPR032710">
    <property type="entry name" value="NTF2-like_dom_sf"/>
</dbReference>
<comment type="caution">
    <text evidence="1">The sequence shown here is derived from an EMBL/GenBank/DDBJ whole genome shotgun (WGS) entry which is preliminary data.</text>
</comment>
<gene>
    <name evidence="1" type="primary">hpxZ</name>
    <name evidence="1" type="ORF">KME07_03685</name>
</gene>
<protein>
    <submittedName>
        <fullName evidence="1">Oxalurate catabolism protein HpxZ</fullName>
    </submittedName>
</protein>
<accession>A0A951P7N2</accession>
<sequence length="125" mass="14257">MLAINLPDVMAEIKTIFEQYETALIANDIAVLDELFWPSPHTVRYGIAENLYGDQEIAAFRRLRPPAGMERELSHTTITTYGRDFATVNTEFHRPGQHGRQSQTWMRTEAGWRVVSAHVSLMPQA</sequence>
<reference evidence="1" key="1">
    <citation type="submission" date="2021-05" db="EMBL/GenBank/DDBJ databases">
        <authorList>
            <person name="Pietrasiak N."/>
            <person name="Ward R."/>
            <person name="Stajich J.E."/>
            <person name="Kurbessoian T."/>
        </authorList>
    </citation>
    <scope>NUCLEOTIDE SEQUENCE</scope>
    <source>
        <strain evidence="1">GSE-TBD4-15B</strain>
    </source>
</reference>
<proteinExistence type="predicted"/>
<dbReference type="InterPro" id="IPR024507">
    <property type="entry name" value="AtzH-like"/>
</dbReference>